<dbReference type="InterPro" id="IPR000782">
    <property type="entry name" value="FAS1_domain"/>
</dbReference>
<dbReference type="EMBL" id="JWZX01002840">
    <property type="protein sequence ID" value="KOO26524.1"/>
    <property type="molecule type" value="Genomic_DNA"/>
</dbReference>
<proteinExistence type="predicted"/>
<evidence type="ECO:0000259" key="3">
    <source>
        <dbReference type="PROSITE" id="PS50213"/>
    </source>
</evidence>
<dbReference type="Gene3D" id="2.30.180.10">
    <property type="entry name" value="FAS1 domain"/>
    <property type="match status" value="1"/>
</dbReference>
<dbReference type="Proteomes" id="UP000037460">
    <property type="component" value="Unassembled WGS sequence"/>
</dbReference>
<dbReference type="PROSITE" id="PS50213">
    <property type="entry name" value="FAS1"/>
    <property type="match status" value="1"/>
</dbReference>
<gene>
    <name evidence="4" type="ORF">Ctob_003634</name>
</gene>
<dbReference type="PANTHER" id="PTHR10900:SF77">
    <property type="entry name" value="FI19380P1"/>
    <property type="match status" value="1"/>
</dbReference>
<dbReference type="InterPro" id="IPR050904">
    <property type="entry name" value="Adhesion/Biosynth-related"/>
</dbReference>
<dbReference type="AlphaFoldDB" id="A0A0M0JIX7"/>
<evidence type="ECO:0000313" key="4">
    <source>
        <dbReference type="EMBL" id="KOO26524.1"/>
    </source>
</evidence>
<evidence type="ECO:0000256" key="2">
    <source>
        <dbReference type="SAM" id="SignalP"/>
    </source>
</evidence>
<feature type="compositionally biased region" description="Basic and acidic residues" evidence="1">
    <location>
        <begin position="282"/>
        <end position="291"/>
    </location>
</feature>
<dbReference type="OrthoDB" id="286301at2759"/>
<organism evidence="4 5">
    <name type="scientific">Chrysochromulina tobinii</name>
    <dbReference type="NCBI Taxonomy" id="1460289"/>
    <lineage>
        <taxon>Eukaryota</taxon>
        <taxon>Haptista</taxon>
        <taxon>Haptophyta</taxon>
        <taxon>Prymnesiophyceae</taxon>
        <taxon>Prymnesiales</taxon>
        <taxon>Chrysochromulinaceae</taxon>
        <taxon>Chrysochromulina</taxon>
    </lineage>
</organism>
<dbReference type="InterPro" id="IPR036378">
    <property type="entry name" value="FAS1_dom_sf"/>
</dbReference>
<accession>A0A0M0JIX7</accession>
<feature type="chain" id="PRO_5005601803" evidence="2">
    <location>
        <begin position="18"/>
        <end position="352"/>
    </location>
</feature>
<protein>
    <submittedName>
        <fullName evidence="4">Beta-ig-h3 fasciclin</fullName>
    </submittedName>
</protein>
<comment type="caution">
    <text evidence="4">The sequence shown here is derived from an EMBL/GenBank/DDBJ whole genome shotgun (WGS) entry which is preliminary data.</text>
</comment>
<evidence type="ECO:0000313" key="5">
    <source>
        <dbReference type="Proteomes" id="UP000037460"/>
    </source>
</evidence>
<feature type="region of interest" description="Disordered" evidence="1">
    <location>
        <begin position="278"/>
        <end position="302"/>
    </location>
</feature>
<dbReference type="FunFam" id="2.30.180.10:FF:000019">
    <property type="entry name" value="Cell surface lipoprotein"/>
    <property type="match status" value="1"/>
</dbReference>
<evidence type="ECO:0000256" key="1">
    <source>
        <dbReference type="SAM" id="MobiDB-lite"/>
    </source>
</evidence>
<keyword evidence="2" id="KW-0732">Signal</keyword>
<dbReference type="Pfam" id="PF02469">
    <property type="entry name" value="Fasciclin"/>
    <property type="match status" value="1"/>
</dbReference>
<name>A0A0M0JIX7_9EUKA</name>
<sequence>MRAVLTLKIMLGTGAAAFRAPITLPPTSASSHATRSGTVNAVSSWYDEGKRLSSSVKAEKKADIADTVGSGAFKTLAAALGAAGLADTIKTAGPFTVFAPTDEAFAKLPAGTVDNLLKPENKAKLASILTYHVLSGKVMASTVVTMDGKKVTTVNGAEITIKVGKDGVMVNSANVTKTDVECSNGVIHIIDAVMLPAPEPEKLSPEPEKLSPVALLRKEQAQEDEWKASRPAGLVLQQNIARGIFGVLVVAAGYFLVPALSANGPMGVPRTVQEFAATADDPDGRQSRDVDDPLFQQVPRAKDDISLDERPISAKRFRTGYEGRKDVGTFRPLFPTAKEVDFESAPHGEWGV</sequence>
<reference evidence="5" key="1">
    <citation type="journal article" date="2015" name="PLoS Genet.">
        <title>Genome Sequence and Transcriptome Analyses of Chrysochromulina tobin: Metabolic Tools for Enhanced Algal Fitness in the Prominent Order Prymnesiales (Haptophyceae).</title>
        <authorList>
            <person name="Hovde B.T."/>
            <person name="Deodato C.R."/>
            <person name="Hunsperger H.M."/>
            <person name="Ryken S.A."/>
            <person name="Yost W."/>
            <person name="Jha R.K."/>
            <person name="Patterson J."/>
            <person name="Monnat R.J. Jr."/>
            <person name="Barlow S.B."/>
            <person name="Starkenburg S.R."/>
            <person name="Cattolico R.A."/>
        </authorList>
    </citation>
    <scope>NUCLEOTIDE SEQUENCE</scope>
    <source>
        <strain evidence="5">CCMP291</strain>
    </source>
</reference>
<keyword evidence="5" id="KW-1185">Reference proteome</keyword>
<dbReference type="SMART" id="SM00554">
    <property type="entry name" value="FAS1"/>
    <property type="match status" value="1"/>
</dbReference>
<feature type="domain" description="FAS1" evidence="3">
    <location>
        <begin position="60"/>
        <end position="194"/>
    </location>
</feature>
<dbReference type="PANTHER" id="PTHR10900">
    <property type="entry name" value="PERIOSTIN-RELATED"/>
    <property type="match status" value="1"/>
</dbReference>
<dbReference type="SUPFAM" id="SSF82153">
    <property type="entry name" value="FAS1 domain"/>
    <property type="match status" value="1"/>
</dbReference>
<feature type="signal peptide" evidence="2">
    <location>
        <begin position="1"/>
        <end position="17"/>
    </location>
</feature>